<evidence type="ECO:0000313" key="1">
    <source>
        <dbReference type="EMBL" id="KAG9219361.1"/>
    </source>
</evidence>
<protein>
    <submittedName>
        <fullName evidence="1">Uncharacterized protein</fullName>
    </submittedName>
</protein>
<accession>A0ACB7IND6</accession>
<keyword evidence="2" id="KW-1185">Reference proteome</keyword>
<organism evidence="1 2">
    <name type="scientific">Pleurotus cornucopiae</name>
    <name type="common">Cornucopia mushroom</name>
    <dbReference type="NCBI Taxonomy" id="5321"/>
    <lineage>
        <taxon>Eukaryota</taxon>
        <taxon>Fungi</taxon>
        <taxon>Dikarya</taxon>
        <taxon>Basidiomycota</taxon>
        <taxon>Agaricomycotina</taxon>
        <taxon>Agaricomycetes</taxon>
        <taxon>Agaricomycetidae</taxon>
        <taxon>Agaricales</taxon>
        <taxon>Pleurotineae</taxon>
        <taxon>Pleurotaceae</taxon>
        <taxon>Pleurotus</taxon>
    </lineage>
</organism>
<sequence length="760" mass="84105">MLRLPVELLYKIFADFTLKLHDLVSVCCVCRFFDDVVESLLYENVILRLHHPDDSKELNNLVPRHTRHHSIRRLVFYTVDAEQCAPFQSLLRSSHQLQELYLLSMPTTIWKRDQPSHNVNLYTLTGAIDCPFRLTKLHWDCRVSGLNLDGLVDFLEHQPCLEVLLLPCLKSPIKLSEQALPRLRVLWATVEFAASVLSIRPVTHLRLENISLKPFHKRPTAISSEMISKLELLDISSYDIERSSVFPFTAGMVNLESLRLQIAREDIQMLGDFPLHKLRNIHFSPFGSSKAITPAIILTLFTLIPSLECVIDQLPFDPGKSTRWDYFYRTGVSVRKKRYVPWLQARLFHYISHCLDEEWWRDREDGFEATEASRLLFFPTTLLLTHLFLWLVIGLPLVSLVVALVAAAAPDSQVCDVDSTATCKITATPSQFQPALLNASKWIWTGENPIPGGSNIISTRPFRKNITAPCGKCSVCATIVVASDDAHTFYVNGVRIGTGAGFRQGQALFVALQPTWNLFAIAGQNLVANSPAGIMASILVHFSDGTSETFVTDESWKTLRAAPPENFQLPSTNDSNWPSAAVQGAYQNSVWGPPVLPPVLPLRGSNWIWTSDNVNGAAPVGSRAFRKTVNQCTKVAVCATVLIAADDRYTLYVNGATVGSGSSYTVADAYTIPNLHPTFNTFAINATNGGGPAGVIATILITYSDGSNETVVTDASWKAIQTIPQGFQLPLIDEFGWESAKIIGAFGVAPWGAGMVIPSA</sequence>
<evidence type="ECO:0000313" key="2">
    <source>
        <dbReference type="Proteomes" id="UP000824881"/>
    </source>
</evidence>
<proteinExistence type="predicted"/>
<dbReference type="Proteomes" id="UP000824881">
    <property type="component" value="Unassembled WGS sequence"/>
</dbReference>
<gene>
    <name evidence="1" type="ORF">CCMSSC00406_0001771</name>
</gene>
<name>A0ACB7IND6_PLECO</name>
<reference evidence="1 2" key="1">
    <citation type="journal article" date="2021" name="Appl. Environ. Microbiol.">
        <title>Genetic linkage and physical mapping for an oyster mushroom Pleurotus cornucopiae and QTL analysis for the trait cap color.</title>
        <authorList>
            <person name="Zhang Y."/>
            <person name="Gao W."/>
            <person name="Sonnenberg A."/>
            <person name="Chen Q."/>
            <person name="Zhang J."/>
            <person name="Huang C."/>
        </authorList>
    </citation>
    <scope>NUCLEOTIDE SEQUENCE [LARGE SCALE GENOMIC DNA]</scope>
    <source>
        <strain evidence="1">CCMSSC00406</strain>
    </source>
</reference>
<dbReference type="EMBL" id="WQMT02000009">
    <property type="protein sequence ID" value="KAG9219361.1"/>
    <property type="molecule type" value="Genomic_DNA"/>
</dbReference>
<comment type="caution">
    <text evidence="1">The sequence shown here is derived from an EMBL/GenBank/DDBJ whole genome shotgun (WGS) entry which is preliminary data.</text>
</comment>